<dbReference type="InterPro" id="IPR023214">
    <property type="entry name" value="HAD_sf"/>
</dbReference>
<evidence type="ECO:0000313" key="20">
    <source>
        <dbReference type="EMBL" id="BAU50120.1"/>
    </source>
</evidence>
<comment type="subcellular location">
    <subcellularLocation>
        <location evidence="1">Cell membrane</location>
        <topology evidence="1">Multi-pass membrane protein</topology>
    </subcellularLocation>
</comment>
<evidence type="ECO:0000256" key="16">
    <source>
        <dbReference type="ARBA" id="ARBA00047424"/>
    </source>
</evidence>
<dbReference type="Proteomes" id="UP000218899">
    <property type="component" value="Chromosome"/>
</dbReference>
<dbReference type="InterPro" id="IPR018303">
    <property type="entry name" value="ATPase_P-typ_P_site"/>
</dbReference>
<evidence type="ECO:0000256" key="11">
    <source>
        <dbReference type="ARBA" id="ARBA00022967"/>
    </source>
</evidence>
<evidence type="ECO:0000256" key="14">
    <source>
        <dbReference type="ARBA" id="ARBA00023136"/>
    </source>
</evidence>
<keyword evidence="8 17" id="KW-0547">Nucleotide-binding</keyword>
<dbReference type="OrthoDB" id="9814270at2"/>
<evidence type="ECO:0000256" key="7">
    <source>
        <dbReference type="ARBA" id="ARBA00022723"/>
    </source>
</evidence>
<feature type="transmembrane region" description="Helical" evidence="17">
    <location>
        <begin position="774"/>
        <end position="793"/>
    </location>
</feature>
<dbReference type="Gene3D" id="3.40.1110.10">
    <property type="entry name" value="Calcium-transporting ATPase, cytoplasmic domain N"/>
    <property type="match status" value="1"/>
</dbReference>
<dbReference type="InterPro" id="IPR021993">
    <property type="entry name" value="ATPase-cat-bd"/>
</dbReference>
<dbReference type="SUPFAM" id="SSF81665">
    <property type="entry name" value="Calcium ATPase, transmembrane domain M"/>
    <property type="match status" value="1"/>
</dbReference>
<evidence type="ECO:0000256" key="13">
    <source>
        <dbReference type="ARBA" id="ARBA00023065"/>
    </source>
</evidence>
<dbReference type="Pfam" id="PF00122">
    <property type="entry name" value="E1-E2_ATPase"/>
    <property type="match status" value="1"/>
</dbReference>
<evidence type="ECO:0000256" key="18">
    <source>
        <dbReference type="SAM" id="MobiDB-lite"/>
    </source>
</evidence>
<evidence type="ECO:0000256" key="1">
    <source>
        <dbReference type="ARBA" id="ARBA00004651"/>
    </source>
</evidence>
<keyword evidence="9 17" id="KW-0067">ATP-binding</keyword>
<dbReference type="PRINTS" id="PR00119">
    <property type="entry name" value="CATATPASE"/>
</dbReference>
<dbReference type="InterPro" id="IPR008250">
    <property type="entry name" value="ATPase_P-typ_transduc_dom_A_sf"/>
</dbReference>
<evidence type="ECO:0000256" key="5">
    <source>
        <dbReference type="ARBA" id="ARBA00022553"/>
    </source>
</evidence>
<dbReference type="GO" id="GO:0016887">
    <property type="term" value="F:ATP hydrolysis activity"/>
    <property type="evidence" value="ECO:0007669"/>
    <property type="project" value="InterPro"/>
</dbReference>
<dbReference type="PANTHER" id="PTHR43520:SF5">
    <property type="entry name" value="CATION-TRANSPORTING P-TYPE ATPASE-RELATED"/>
    <property type="match status" value="1"/>
</dbReference>
<organism evidence="20 21">
    <name type="scientific">Sulfurifustis variabilis</name>
    <dbReference type="NCBI Taxonomy" id="1675686"/>
    <lineage>
        <taxon>Bacteria</taxon>
        <taxon>Pseudomonadati</taxon>
        <taxon>Pseudomonadota</taxon>
        <taxon>Gammaproteobacteria</taxon>
        <taxon>Acidiferrobacterales</taxon>
        <taxon>Acidiferrobacteraceae</taxon>
        <taxon>Sulfurifustis</taxon>
    </lineage>
</organism>
<dbReference type="InterPro" id="IPR023299">
    <property type="entry name" value="ATPase_P-typ_cyto_dom_N"/>
</dbReference>
<dbReference type="InterPro" id="IPR006121">
    <property type="entry name" value="HMA_dom"/>
</dbReference>
<dbReference type="PRINTS" id="PR00943">
    <property type="entry name" value="CUATPASE"/>
</dbReference>
<keyword evidence="13" id="KW-0406">Ion transport</keyword>
<dbReference type="NCBIfam" id="TIGR01511">
    <property type="entry name" value="ATPase-IB1_Cu"/>
    <property type="match status" value="1"/>
</dbReference>
<dbReference type="Gene3D" id="2.70.150.10">
    <property type="entry name" value="Calcium-transporting ATPase, cytoplasmic transduction domain A"/>
    <property type="match status" value="1"/>
</dbReference>
<dbReference type="EMBL" id="AP014936">
    <property type="protein sequence ID" value="BAU50120.1"/>
    <property type="molecule type" value="Genomic_DNA"/>
</dbReference>
<evidence type="ECO:0000313" key="21">
    <source>
        <dbReference type="Proteomes" id="UP000218899"/>
    </source>
</evidence>
<dbReference type="InterPro" id="IPR036412">
    <property type="entry name" value="HAD-like_sf"/>
</dbReference>
<keyword evidence="6 17" id="KW-0812">Transmembrane</keyword>
<evidence type="ECO:0000256" key="17">
    <source>
        <dbReference type="RuleBase" id="RU362081"/>
    </source>
</evidence>
<proteinExistence type="inferred from homology"/>
<dbReference type="EC" id="7.2.2.9" evidence="15"/>
<keyword evidence="3" id="KW-0813">Transport</keyword>
<dbReference type="GO" id="GO:0005886">
    <property type="term" value="C:plasma membrane"/>
    <property type="evidence" value="ECO:0007669"/>
    <property type="project" value="UniProtKB-SubCell"/>
</dbReference>
<name>A0A1C7AFK1_9GAMM</name>
<dbReference type="InterPro" id="IPR059000">
    <property type="entry name" value="ATPase_P-type_domA"/>
</dbReference>
<dbReference type="Gene3D" id="3.30.70.100">
    <property type="match status" value="1"/>
</dbReference>
<feature type="transmembrane region" description="Helical" evidence="17">
    <location>
        <begin position="192"/>
        <end position="212"/>
    </location>
</feature>
<dbReference type="CDD" id="cd00371">
    <property type="entry name" value="HMA"/>
    <property type="match status" value="1"/>
</dbReference>
<keyword evidence="12 17" id="KW-1133">Transmembrane helix</keyword>
<feature type="transmembrane region" description="Helical" evidence="17">
    <location>
        <begin position="261"/>
        <end position="279"/>
    </location>
</feature>
<evidence type="ECO:0000256" key="3">
    <source>
        <dbReference type="ARBA" id="ARBA00022448"/>
    </source>
</evidence>
<dbReference type="NCBIfam" id="TIGR01525">
    <property type="entry name" value="ATPase-IB_hvy"/>
    <property type="match status" value="1"/>
</dbReference>
<dbReference type="SFLD" id="SFLDG00002">
    <property type="entry name" value="C1.7:_P-type_atpase_like"/>
    <property type="match status" value="1"/>
</dbReference>
<keyword evidence="5" id="KW-0597">Phosphoprotein</keyword>
<dbReference type="PROSITE" id="PS00154">
    <property type="entry name" value="ATPASE_E1_E2"/>
    <property type="match status" value="1"/>
</dbReference>
<gene>
    <name evidence="20" type="ORF">SVA_3584</name>
</gene>
<accession>A0A1C7AFK1</accession>
<feature type="transmembrane region" description="Helical" evidence="17">
    <location>
        <begin position="464"/>
        <end position="488"/>
    </location>
</feature>
<comment type="catalytic activity">
    <reaction evidence="16">
        <text>Cu(2+)(in) + ATP + H2O = Cu(2+)(out) + ADP + phosphate + H(+)</text>
        <dbReference type="Rhea" id="RHEA:10376"/>
        <dbReference type="ChEBI" id="CHEBI:15377"/>
        <dbReference type="ChEBI" id="CHEBI:15378"/>
        <dbReference type="ChEBI" id="CHEBI:29036"/>
        <dbReference type="ChEBI" id="CHEBI:30616"/>
        <dbReference type="ChEBI" id="CHEBI:43474"/>
        <dbReference type="ChEBI" id="CHEBI:456216"/>
        <dbReference type="EC" id="7.2.2.9"/>
    </reaction>
</comment>
<dbReference type="SFLD" id="SFLDF00027">
    <property type="entry name" value="p-type_atpase"/>
    <property type="match status" value="1"/>
</dbReference>
<evidence type="ECO:0000256" key="4">
    <source>
        <dbReference type="ARBA" id="ARBA00022475"/>
    </source>
</evidence>
<dbReference type="PROSITE" id="PS50846">
    <property type="entry name" value="HMA_2"/>
    <property type="match status" value="1"/>
</dbReference>
<keyword evidence="21" id="KW-1185">Reference proteome</keyword>
<feature type="transmembrane region" description="Helical" evidence="17">
    <location>
        <begin position="285"/>
        <end position="303"/>
    </location>
</feature>
<evidence type="ECO:0000259" key="19">
    <source>
        <dbReference type="PROSITE" id="PS50846"/>
    </source>
</evidence>
<reference evidence="20 21" key="1">
    <citation type="submission" date="2015-08" db="EMBL/GenBank/DDBJ databases">
        <title>Complete genome sequence of Sulfurifustis variabilis.</title>
        <authorList>
            <person name="Miura A."/>
            <person name="Kojima H."/>
            <person name="Fukui M."/>
        </authorList>
    </citation>
    <scope>NUCLEOTIDE SEQUENCE [LARGE SCALE GENOMIC DNA]</scope>
    <source>
        <strain evidence="21">skN76</strain>
    </source>
</reference>
<dbReference type="Pfam" id="PF12156">
    <property type="entry name" value="ATPase-cat_bd"/>
    <property type="match status" value="1"/>
</dbReference>
<dbReference type="KEGG" id="sva:SVA_3584"/>
<dbReference type="Gene3D" id="3.40.50.1000">
    <property type="entry name" value="HAD superfamily/HAD-like"/>
    <property type="match status" value="1"/>
</dbReference>
<dbReference type="GO" id="GO:0043682">
    <property type="term" value="F:P-type divalent copper transporter activity"/>
    <property type="evidence" value="ECO:0007669"/>
    <property type="project" value="UniProtKB-EC"/>
</dbReference>
<keyword evidence="14 17" id="KW-0472">Membrane</keyword>
<dbReference type="InterPro" id="IPR036163">
    <property type="entry name" value="HMA_dom_sf"/>
</dbReference>
<feature type="transmembrane region" description="Helical" evidence="17">
    <location>
        <begin position="437"/>
        <end position="458"/>
    </location>
</feature>
<evidence type="ECO:0000256" key="6">
    <source>
        <dbReference type="ARBA" id="ARBA00022692"/>
    </source>
</evidence>
<keyword evidence="10" id="KW-0460">Magnesium</keyword>
<evidence type="ECO:0000256" key="10">
    <source>
        <dbReference type="ARBA" id="ARBA00022842"/>
    </source>
</evidence>
<dbReference type="InterPro" id="IPR027256">
    <property type="entry name" value="P-typ_ATPase_IB"/>
</dbReference>
<keyword evidence="7 17" id="KW-0479">Metal-binding</keyword>
<dbReference type="GO" id="GO:0005524">
    <property type="term" value="F:ATP binding"/>
    <property type="evidence" value="ECO:0007669"/>
    <property type="project" value="UniProtKB-UniRule"/>
</dbReference>
<dbReference type="GO" id="GO:0055070">
    <property type="term" value="P:copper ion homeostasis"/>
    <property type="evidence" value="ECO:0007669"/>
    <property type="project" value="TreeGrafter"/>
</dbReference>
<feature type="region of interest" description="Disordered" evidence="18">
    <location>
        <begin position="330"/>
        <end position="368"/>
    </location>
</feature>
<keyword evidence="4 17" id="KW-1003">Cell membrane</keyword>
<evidence type="ECO:0000256" key="8">
    <source>
        <dbReference type="ARBA" id="ARBA00022741"/>
    </source>
</evidence>
<comment type="similarity">
    <text evidence="2 17">Belongs to the cation transport ATPase (P-type) (TC 3.A.3) family. Type IB subfamily.</text>
</comment>
<dbReference type="SUPFAM" id="SSF56784">
    <property type="entry name" value="HAD-like"/>
    <property type="match status" value="1"/>
</dbReference>
<dbReference type="NCBIfam" id="TIGR01494">
    <property type="entry name" value="ATPase_P-type"/>
    <property type="match status" value="1"/>
</dbReference>
<evidence type="ECO:0000256" key="12">
    <source>
        <dbReference type="ARBA" id="ARBA00022989"/>
    </source>
</evidence>
<keyword evidence="11" id="KW-1278">Translocase</keyword>
<dbReference type="InterPro" id="IPR001757">
    <property type="entry name" value="P_typ_ATPase"/>
</dbReference>
<dbReference type="Pfam" id="PF00403">
    <property type="entry name" value="HMA"/>
    <property type="match status" value="1"/>
</dbReference>
<dbReference type="FunFam" id="3.30.70.100:FF:000005">
    <property type="entry name" value="Copper-exporting P-type ATPase A"/>
    <property type="match status" value="1"/>
</dbReference>
<dbReference type="CDD" id="cd02079">
    <property type="entry name" value="P-type_ATPase_HM"/>
    <property type="match status" value="1"/>
</dbReference>
<evidence type="ECO:0000256" key="2">
    <source>
        <dbReference type="ARBA" id="ARBA00006024"/>
    </source>
</evidence>
<dbReference type="FunFam" id="2.70.150.10:FF:000002">
    <property type="entry name" value="Copper-transporting ATPase 1, putative"/>
    <property type="match status" value="1"/>
</dbReference>
<sequence length="834" mass="88189">MKPAVREAPAEAPEPVCFHCGLPVPPGAAFAVEFEGVRRPLCCRGCEAVARAIIDGGLADYYRFRTAAAPTGREVVPEFLRQAAVYDHPEVQKSFVARAGEDLKEASLILEGITCAACVWLNERHLARLPGVREVAINYATRRARVVWDERRIRLSEIIEAVSRIGYLAHPYDPVRSQRLLERERKQMLRRLGVAGILGMQVMTLSVALYVGDWSGVEAQLRTFFHWISLGLTLPVLLYSAQPFFRAAWRDLRMGQPGMDVPVALGMTAAFAGSLWATVTGQGVIYYDAVAMFAFFLLGARYLELAARSRASEASESLVHAQPALATRLTADGEEQVPAAELDPGDRVRVRPGESIPADGRVAEGASSADESLLTGESLPVAKRVGDHLIAGSLNVESPLTLLVERAGAETTLSAMLRLLERAAGEKPRLSRLADRVAGWFVLGVLALAALVAMLWWHRDPTQWLPVTIAVLVVTCPCALSLATPTAITAAIGRLTRIGLLVTRADALERLARATHVIFDKTGTLTAGRLRLARTELFGLMGTTDALAIASALERHSEHPIARALVEAGADAPRREASEVTATPGAGLAGSVDGERYCIGTPAYVADQTGLVPDAVRLTALAAEGGTLVCLAGTHEMKAVFVLADELRPDAAAVVAGLRARGKAVHLATGDHGAAARHVAAAAGIDTVAHDLSPADKLAYVQRLQRDGAIVAMVGDGVNDAPVLAAADVSVAMGGGAQVAAASADAILLSRRLEHVLDAVDTAGRTLAVIRQNLAWAILYNVVALPAAAAGFVSPWLAAIGMSASSLLVVANAMRLLRRRPAAGSARAPVPAPA</sequence>
<dbReference type="SUPFAM" id="SSF55008">
    <property type="entry name" value="HMA, heavy metal-associated domain"/>
    <property type="match status" value="1"/>
</dbReference>
<protein>
    <recommendedName>
        <fullName evidence="15">P-type Cu(2+) transporter</fullName>
        <ecNumber evidence="15">7.2.2.9</ecNumber>
    </recommendedName>
</protein>
<dbReference type="RefSeq" id="WP_096462446.1">
    <property type="nucleotide sequence ID" value="NZ_AP014936.1"/>
</dbReference>
<feature type="transmembrane region" description="Helical" evidence="17">
    <location>
        <begin position="224"/>
        <end position="241"/>
    </location>
</feature>
<dbReference type="AlphaFoldDB" id="A0A1C7AFK1"/>
<dbReference type="SFLD" id="SFLDS00003">
    <property type="entry name" value="Haloacid_Dehalogenase"/>
    <property type="match status" value="1"/>
</dbReference>
<feature type="domain" description="HMA" evidence="19">
    <location>
        <begin position="104"/>
        <end position="170"/>
    </location>
</feature>
<evidence type="ECO:0000256" key="9">
    <source>
        <dbReference type="ARBA" id="ARBA00022840"/>
    </source>
</evidence>
<dbReference type="GO" id="GO:0005507">
    <property type="term" value="F:copper ion binding"/>
    <property type="evidence" value="ECO:0007669"/>
    <property type="project" value="TreeGrafter"/>
</dbReference>
<dbReference type="SUPFAM" id="SSF81653">
    <property type="entry name" value="Calcium ATPase, transduction domain A"/>
    <property type="match status" value="1"/>
</dbReference>
<dbReference type="InterPro" id="IPR044492">
    <property type="entry name" value="P_typ_ATPase_HD_dom"/>
</dbReference>
<dbReference type="PANTHER" id="PTHR43520">
    <property type="entry name" value="ATP7, ISOFORM B"/>
    <property type="match status" value="1"/>
</dbReference>
<dbReference type="InterPro" id="IPR023298">
    <property type="entry name" value="ATPase_P-typ_TM_dom_sf"/>
</dbReference>
<dbReference type="Pfam" id="PF00702">
    <property type="entry name" value="Hydrolase"/>
    <property type="match status" value="1"/>
</dbReference>
<evidence type="ECO:0000256" key="15">
    <source>
        <dbReference type="ARBA" id="ARBA00038904"/>
    </source>
</evidence>